<evidence type="ECO:0000256" key="6">
    <source>
        <dbReference type="ARBA" id="ARBA00022741"/>
    </source>
</evidence>
<dbReference type="PANTHER" id="PTHR12153:SF18">
    <property type="entry name" value="SELENOPROTEIN O"/>
    <property type="match status" value="1"/>
</dbReference>
<keyword evidence="11" id="KW-1185">Reference proteome</keyword>
<sequence length="553" mass="62681">MKRTLSICTVLLKDLRRTMGSTENVNLTTNFKEWKFKSPPNYAQLPINDNPEYNVPVAVNNAVFSKVPTEGLTGNLRLVCLSDDALAEVLDLHPAVAEDPDFIDFVAGKYLPDGGMSVCHRYGGYQFGFWADQLGDGRAHILGEYVNRKSESWQPQLKGSGETPYSRFGDGRAVLRSSVREMIASEACHALGVPTTRAGALVVSDDHLVYRDMHYSGRARQERAAAVLRLAPAWYRLGSLEILHKRKEPELAGRLADFIIENHFKEIDPAEEDRYVKWFSAVAHKNLDMVATWQGTGFTHGVLNTDNVSVLGLTIDYGPYGFMDHYNEHFVPNSSDDMGRYAFNRQPGIIIWNLNKFSEALAPILTEYQIQKIEEIKATLEEYVKNKVLATYLRKLGLNNKIEGDTELVDSLLQLMQDTSADFTMTFRQLGELESAELQDTARLNEKWSLKKLATSGDKWAAWVKRYQDRINKESVPESERRARMCRVNPLYVPRNWIMQEAIADAEKNDFEKVRFLLQVLRKPYDVNAEAEARGFSAEPPSWAYGIKLSCSS</sequence>
<keyword evidence="5" id="KW-0479">Metal-binding</keyword>
<dbReference type="Proteomes" id="UP000653454">
    <property type="component" value="Unassembled WGS sequence"/>
</dbReference>
<keyword evidence="4" id="KW-0548">Nucleotidyltransferase</keyword>
<keyword evidence="3" id="KW-0808">Transferase</keyword>
<dbReference type="Pfam" id="PF02696">
    <property type="entry name" value="SelO"/>
    <property type="match status" value="1"/>
</dbReference>
<name>A0A8S4FEI7_PLUXY</name>
<evidence type="ECO:0000313" key="11">
    <source>
        <dbReference type="Proteomes" id="UP000653454"/>
    </source>
</evidence>
<dbReference type="NCBIfam" id="NF000658">
    <property type="entry name" value="PRK00029.1"/>
    <property type="match status" value="1"/>
</dbReference>
<evidence type="ECO:0000313" key="10">
    <source>
        <dbReference type="EMBL" id="CAG9126360.1"/>
    </source>
</evidence>
<organism evidence="10 11">
    <name type="scientific">Plutella xylostella</name>
    <name type="common">Diamondback moth</name>
    <name type="synonym">Plutella maculipennis</name>
    <dbReference type="NCBI Taxonomy" id="51655"/>
    <lineage>
        <taxon>Eukaryota</taxon>
        <taxon>Metazoa</taxon>
        <taxon>Ecdysozoa</taxon>
        <taxon>Arthropoda</taxon>
        <taxon>Hexapoda</taxon>
        <taxon>Insecta</taxon>
        <taxon>Pterygota</taxon>
        <taxon>Neoptera</taxon>
        <taxon>Endopterygota</taxon>
        <taxon>Lepidoptera</taxon>
        <taxon>Glossata</taxon>
        <taxon>Ditrysia</taxon>
        <taxon>Yponomeutoidea</taxon>
        <taxon>Plutellidae</taxon>
        <taxon>Plutella</taxon>
    </lineage>
</organism>
<comment type="caution">
    <text evidence="10">The sequence shown here is derived from an EMBL/GenBank/DDBJ whole genome shotgun (WGS) entry which is preliminary data.</text>
</comment>
<protein>
    <recommendedName>
        <fullName evidence="9">Selenoprotein O</fullName>
    </recommendedName>
</protein>
<keyword evidence="7" id="KW-0067">ATP-binding</keyword>
<evidence type="ECO:0000256" key="4">
    <source>
        <dbReference type="ARBA" id="ARBA00022695"/>
    </source>
</evidence>
<evidence type="ECO:0000256" key="7">
    <source>
        <dbReference type="ARBA" id="ARBA00022840"/>
    </source>
</evidence>
<keyword evidence="6" id="KW-0547">Nucleotide-binding</keyword>
<evidence type="ECO:0000256" key="1">
    <source>
        <dbReference type="ARBA" id="ARBA00001946"/>
    </source>
</evidence>
<comment type="similarity">
    <text evidence="2">Belongs to the SELO family.</text>
</comment>
<accession>A0A8S4FEI7</accession>
<reference evidence="10" key="1">
    <citation type="submission" date="2020-11" db="EMBL/GenBank/DDBJ databases">
        <authorList>
            <person name="Whiteford S."/>
        </authorList>
    </citation>
    <scope>NUCLEOTIDE SEQUENCE</scope>
</reference>
<gene>
    <name evidence="10" type="ORF">PLXY2_LOCUS8604</name>
</gene>
<dbReference type="GO" id="GO:0005524">
    <property type="term" value="F:ATP binding"/>
    <property type="evidence" value="ECO:0007669"/>
    <property type="project" value="UniProtKB-KW"/>
</dbReference>
<dbReference type="AlphaFoldDB" id="A0A8S4FEI7"/>
<dbReference type="HAMAP" id="MF_00692">
    <property type="entry name" value="SelO"/>
    <property type="match status" value="1"/>
</dbReference>
<dbReference type="GO" id="GO:0046872">
    <property type="term" value="F:metal ion binding"/>
    <property type="evidence" value="ECO:0007669"/>
    <property type="project" value="UniProtKB-KW"/>
</dbReference>
<evidence type="ECO:0000256" key="8">
    <source>
        <dbReference type="ARBA" id="ARBA00022842"/>
    </source>
</evidence>
<keyword evidence="8" id="KW-0460">Magnesium</keyword>
<evidence type="ECO:0000256" key="2">
    <source>
        <dbReference type="ARBA" id="ARBA00009747"/>
    </source>
</evidence>
<evidence type="ECO:0000256" key="3">
    <source>
        <dbReference type="ARBA" id="ARBA00022679"/>
    </source>
</evidence>
<comment type="cofactor">
    <cofactor evidence="1">
        <name>Mg(2+)</name>
        <dbReference type="ChEBI" id="CHEBI:18420"/>
    </cofactor>
</comment>
<evidence type="ECO:0000256" key="5">
    <source>
        <dbReference type="ARBA" id="ARBA00022723"/>
    </source>
</evidence>
<proteinExistence type="inferred from homology"/>
<dbReference type="PANTHER" id="PTHR12153">
    <property type="entry name" value="SELENOPROTEIN O"/>
    <property type="match status" value="1"/>
</dbReference>
<evidence type="ECO:0000256" key="9">
    <source>
        <dbReference type="ARBA" id="ARBA00031547"/>
    </source>
</evidence>
<dbReference type="InterPro" id="IPR003846">
    <property type="entry name" value="SelO"/>
</dbReference>
<dbReference type="EMBL" id="CAJHNJ030000032">
    <property type="protein sequence ID" value="CAG9126360.1"/>
    <property type="molecule type" value="Genomic_DNA"/>
</dbReference>
<dbReference type="GO" id="GO:0016779">
    <property type="term" value="F:nucleotidyltransferase activity"/>
    <property type="evidence" value="ECO:0007669"/>
    <property type="project" value="UniProtKB-KW"/>
</dbReference>